<dbReference type="Proteomes" id="UP000199158">
    <property type="component" value="Unassembled WGS sequence"/>
</dbReference>
<evidence type="ECO:0008006" key="4">
    <source>
        <dbReference type="Google" id="ProtNLM"/>
    </source>
</evidence>
<dbReference type="EMBL" id="FOCG01000001">
    <property type="protein sequence ID" value="SEM74715.1"/>
    <property type="molecule type" value="Genomic_DNA"/>
</dbReference>
<evidence type="ECO:0000256" key="1">
    <source>
        <dbReference type="SAM" id="Phobius"/>
    </source>
</evidence>
<accession>A0A1H8AVK7</accession>
<reference evidence="2 3" key="1">
    <citation type="submission" date="2016-10" db="EMBL/GenBank/DDBJ databases">
        <authorList>
            <person name="de Groot N.N."/>
        </authorList>
    </citation>
    <scope>NUCLEOTIDE SEQUENCE [LARGE SCALE GENOMIC DNA]</scope>
    <source>
        <strain evidence="2 3">CGMCC 1.5070</strain>
    </source>
</reference>
<dbReference type="PROSITE" id="PS51257">
    <property type="entry name" value="PROKAR_LIPOPROTEIN"/>
    <property type="match status" value="1"/>
</dbReference>
<protein>
    <recommendedName>
        <fullName evidence="4">Lipoprotein</fullName>
    </recommendedName>
</protein>
<proteinExistence type="predicted"/>
<keyword evidence="1" id="KW-0472">Membrane</keyword>
<sequence length="223" mass="25307">MKQLFRIVFILILLLSLSGCYKADFNVEVLENGNTKVECIVLVKDSDRQYLDSNDIPLNDLQKSMGKDCGVEDITKNIDGYWYSGRKFSQSYVSPNDMFSVENPNPVFGGFEVKAQRKFGKKLFTTSATILPTFTKDSKLAHGEAQLNIKVPGEIIKTNAEIISDSTVQLNLRDIYMEKEISILSEQATNDATILKWVLLLIITVIAVIFLFLRYHKKHNSEK</sequence>
<keyword evidence="1" id="KW-0812">Transmembrane</keyword>
<keyword evidence="3" id="KW-1185">Reference proteome</keyword>
<name>A0A1H8AVK7_9FIRM</name>
<dbReference type="AlphaFoldDB" id="A0A1H8AVK7"/>
<dbReference type="RefSeq" id="WP_092753304.1">
    <property type="nucleotide sequence ID" value="NZ_FOCG01000001.1"/>
</dbReference>
<evidence type="ECO:0000313" key="2">
    <source>
        <dbReference type="EMBL" id="SEM74715.1"/>
    </source>
</evidence>
<dbReference type="STRING" id="474960.SAMN05216180_1567"/>
<feature type="transmembrane region" description="Helical" evidence="1">
    <location>
        <begin position="194"/>
        <end position="213"/>
    </location>
</feature>
<evidence type="ECO:0000313" key="3">
    <source>
        <dbReference type="Proteomes" id="UP000199158"/>
    </source>
</evidence>
<gene>
    <name evidence="2" type="ORF">SAMN05216180_1567</name>
</gene>
<organism evidence="2 3">
    <name type="scientific">Hydrogenoanaerobacterium saccharovorans</name>
    <dbReference type="NCBI Taxonomy" id="474960"/>
    <lineage>
        <taxon>Bacteria</taxon>
        <taxon>Bacillati</taxon>
        <taxon>Bacillota</taxon>
        <taxon>Clostridia</taxon>
        <taxon>Eubacteriales</taxon>
        <taxon>Oscillospiraceae</taxon>
        <taxon>Hydrogenoanaerobacterium</taxon>
    </lineage>
</organism>
<keyword evidence="1" id="KW-1133">Transmembrane helix</keyword>